<reference evidence="3" key="1">
    <citation type="submission" date="2016-11" db="UniProtKB">
        <authorList>
            <consortium name="WormBaseParasite"/>
        </authorList>
    </citation>
    <scope>IDENTIFICATION</scope>
</reference>
<organism evidence="2 3">
    <name type="scientific">Heterorhabditis bacteriophora</name>
    <name type="common">Entomopathogenic nematode worm</name>
    <dbReference type="NCBI Taxonomy" id="37862"/>
    <lineage>
        <taxon>Eukaryota</taxon>
        <taxon>Metazoa</taxon>
        <taxon>Ecdysozoa</taxon>
        <taxon>Nematoda</taxon>
        <taxon>Chromadorea</taxon>
        <taxon>Rhabditida</taxon>
        <taxon>Rhabditina</taxon>
        <taxon>Rhabditomorpha</taxon>
        <taxon>Strongyloidea</taxon>
        <taxon>Heterorhabditidae</taxon>
        <taxon>Heterorhabditis</taxon>
    </lineage>
</organism>
<keyword evidence="1" id="KW-1133">Transmembrane helix</keyword>
<dbReference type="Proteomes" id="UP000095283">
    <property type="component" value="Unplaced"/>
</dbReference>
<keyword evidence="1" id="KW-0812">Transmembrane</keyword>
<name>A0A1I7X0A8_HETBA</name>
<keyword evidence="2" id="KW-1185">Reference proteome</keyword>
<evidence type="ECO:0000256" key="1">
    <source>
        <dbReference type="SAM" id="Phobius"/>
    </source>
</evidence>
<accession>A0A1I7X0A8</accession>
<dbReference type="WBParaSite" id="Hba_10875">
    <property type="protein sequence ID" value="Hba_10875"/>
    <property type="gene ID" value="Hba_10875"/>
</dbReference>
<proteinExistence type="predicted"/>
<dbReference type="AlphaFoldDB" id="A0A1I7X0A8"/>
<protein>
    <submittedName>
        <fullName evidence="3">ABC transporter permease</fullName>
    </submittedName>
</protein>
<keyword evidence="1" id="KW-0472">Membrane</keyword>
<evidence type="ECO:0000313" key="3">
    <source>
        <dbReference type="WBParaSite" id="Hba_10875"/>
    </source>
</evidence>
<feature type="transmembrane region" description="Helical" evidence="1">
    <location>
        <begin position="6"/>
        <end position="22"/>
    </location>
</feature>
<evidence type="ECO:0000313" key="2">
    <source>
        <dbReference type="Proteomes" id="UP000095283"/>
    </source>
</evidence>
<sequence length="23" mass="2652">MHYVFVNKGGVIFIWIALNVFLA</sequence>